<dbReference type="InterPro" id="IPR055259">
    <property type="entry name" value="YkvP/CgeB_Glyco_trans-like"/>
</dbReference>
<dbReference type="EMBL" id="SDDZ01000008">
    <property type="protein sequence ID" value="RXJ46042.1"/>
    <property type="molecule type" value="Genomic_DNA"/>
</dbReference>
<dbReference type="Pfam" id="PF13524">
    <property type="entry name" value="Glyco_trans_1_2"/>
    <property type="match status" value="1"/>
</dbReference>
<organism evidence="2 3">
    <name type="scientific">Gelidibacter gilvus</name>
    <dbReference type="NCBI Taxonomy" id="59602"/>
    <lineage>
        <taxon>Bacteria</taxon>
        <taxon>Pseudomonadati</taxon>
        <taxon>Bacteroidota</taxon>
        <taxon>Flavobacteriia</taxon>
        <taxon>Flavobacteriales</taxon>
        <taxon>Flavobacteriaceae</taxon>
        <taxon>Gelidibacter</taxon>
    </lineage>
</organism>
<dbReference type="AlphaFoldDB" id="A0A4Q0XDL9"/>
<accession>A0A4Q0XDL9</accession>
<gene>
    <name evidence="2" type="ORF">ESZ48_13185</name>
</gene>
<keyword evidence="3" id="KW-1185">Reference proteome</keyword>
<dbReference type="SUPFAM" id="SSF53756">
    <property type="entry name" value="UDP-Glycosyltransferase/glycogen phosphorylase"/>
    <property type="match status" value="1"/>
</dbReference>
<sequence length="344" mass="39955">MFKAKEINSFLYIGQYSEGTTSKMRANQLIALLNPKTVEIIDTHIPFLKTNKLLRSFGFRYKMGPLILAVNDYIQANVKGERFDLIWVDKGVYIKPIILKELKRKAGKIVHYTPDMAFYENESRFFEKTIKYYDYCITTKTAEIDKYLKRIPEGKLLFVTQGFSKIIHKPFHQYHDKTNSVVFIGLAEPHRFEIAEKLLTAGIHLTIVGKKWELFVERNGHFDNLNFLGELVYDEDYSKLISSSKFALGLLSKRFPEYHTTRTFEIPACGTALLTEKNSELTSFYNDDEVIFYDDADDLVEKIEYYLNNSDELEELINKGKQKVDSSGFDYESILGDLLKIILN</sequence>
<protein>
    <recommendedName>
        <fullName evidence="1">Spore protein YkvP/CgeB glycosyl transferase-like domain-containing protein</fullName>
    </recommendedName>
</protein>
<dbReference type="RefSeq" id="WP_129017972.1">
    <property type="nucleotide sequence ID" value="NZ_SDDZ01000008.1"/>
</dbReference>
<evidence type="ECO:0000259" key="1">
    <source>
        <dbReference type="Pfam" id="PF13524"/>
    </source>
</evidence>
<dbReference type="Gene3D" id="3.40.50.2000">
    <property type="entry name" value="Glycogen Phosphorylase B"/>
    <property type="match status" value="1"/>
</dbReference>
<evidence type="ECO:0000313" key="2">
    <source>
        <dbReference type="EMBL" id="RXJ46042.1"/>
    </source>
</evidence>
<name>A0A4Q0XDL9_9FLAO</name>
<proteinExistence type="predicted"/>
<feature type="domain" description="Spore protein YkvP/CgeB glycosyl transferase-like" evidence="1">
    <location>
        <begin position="201"/>
        <end position="339"/>
    </location>
</feature>
<evidence type="ECO:0000313" key="3">
    <source>
        <dbReference type="Proteomes" id="UP000289792"/>
    </source>
</evidence>
<dbReference type="OrthoDB" id="110463at2"/>
<reference evidence="2 3" key="1">
    <citation type="submission" date="2019-01" db="EMBL/GenBank/DDBJ databases">
        <title>Genome sequence of the Antarctic species Gelidibacter gilvus ACAM 158(T).</title>
        <authorList>
            <person name="Bowman J.P."/>
        </authorList>
    </citation>
    <scope>NUCLEOTIDE SEQUENCE [LARGE SCALE GENOMIC DNA]</scope>
    <source>
        <strain evidence="2 3">IC158</strain>
    </source>
</reference>
<dbReference type="Proteomes" id="UP000289792">
    <property type="component" value="Unassembled WGS sequence"/>
</dbReference>
<comment type="caution">
    <text evidence="2">The sequence shown here is derived from an EMBL/GenBank/DDBJ whole genome shotgun (WGS) entry which is preliminary data.</text>
</comment>